<dbReference type="GO" id="GO:0003677">
    <property type="term" value="F:DNA binding"/>
    <property type="evidence" value="ECO:0007669"/>
    <property type="project" value="UniProtKB-KW"/>
</dbReference>
<dbReference type="HOGENOM" id="CLU_1480674_0_0_10"/>
<keyword evidence="1" id="KW-0238">DNA-binding</keyword>
<dbReference type="PATRIC" id="fig|1203610.3.peg.614"/>
<evidence type="ECO:0000313" key="4">
    <source>
        <dbReference type="Proteomes" id="UP000033035"/>
    </source>
</evidence>
<evidence type="ECO:0000259" key="2">
    <source>
        <dbReference type="Pfam" id="PF22200"/>
    </source>
</evidence>
<dbReference type="EMBL" id="AQHW01000003">
    <property type="protein sequence ID" value="KKB59615.1"/>
    <property type="molecule type" value="Genomic_DNA"/>
</dbReference>
<dbReference type="STRING" id="1203610.HMPREF1536_00596"/>
<dbReference type="AlphaFoldDB" id="A0A0F5JPV7"/>
<name>A0A0F5JPV7_9BACT</name>
<sequence>MRIFNGEVENFKVLQHSTASDQENIRTFLTHHSIVYVASGSIYLMDNDSELLIREGELCLFSPGVYFSSELTCNNKYSMFALFFNQWTAQCILRLPGITDILNEQCKLTSCKEIHIIPKENIFHNFFDSIQIYHKLKKEVKDEMIPIKFAELIYILLDSPHKQTVLSFLSEAAMNDKIMQ</sequence>
<reference evidence="3 4" key="1">
    <citation type="submission" date="2013-04" db="EMBL/GenBank/DDBJ databases">
        <title>The Genome Sequence of Parabacteroides gordonii DSM 23371.</title>
        <authorList>
            <consortium name="The Broad Institute Genomics Platform"/>
            <person name="Earl A."/>
            <person name="Ward D."/>
            <person name="Feldgarden M."/>
            <person name="Gevers D."/>
            <person name="Martens E."/>
            <person name="Sakamoto M."/>
            <person name="Benno Y."/>
            <person name="Suzuki N."/>
            <person name="Matsunaga N."/>
            <person name="Koshihara K."/>
            <person name="Seki M."/>
            <person name="Komiya H."/>
            <person name="Walker B."/>
            <person name="Young S."/>
            <person name="Zeng Q."/>
            <person name="Gargeya S."/>
            <person name="Fitzgerald M."/>
            <person name="Haas B."/>
            <person name="Abouelleil A."/>
            <person name="Allen A.W."/>
            <person name="Alvarado L."/>
            <person name="Arachchi H.M."/>
            <person name="Berlin A.M."/>
            <person name="Chapman S.B."/>
            <person name="Gainer-Dewar J."/>
            <person name="Goldberg J."/>
            <person name="Griggs A."/>
            <person name="Gujja S."/>
            <person name="Hansen M."/>
            <person name="Howarth C."/>
            <person name="Imamovic A."/>
            <person name="Ireland A."/>
            <person name="Larimer J."/>
            <person name="McCowan C."/>
            <person name="Murphy C."/>
            <person name="Pearson M."/>
            <person name="Poon T.W."/>
            <person name="Priest M."/>
            <person name="Roberts A."/>
            <person name="Saif S."/>
            <person name="Shea T."/>
            <person name="Sisk P."/>
            <person name="Sykes S."/>
            <person name="Wortman J."/>
            <person name="Nusbaum C."/>
            <person name="Birren B."/>
        </authorList>
    </citation>
    <scope>NUCLEOTIDE SEQUENCE [LARGE SCALE GENOMIC DNA]</scope>
    <source>
        <strain evidence="3 4">MS-1</strain>
    </source>
</reference>
<accession>A0A0F5JPV7</accession>
<proteinExistence type="predicted"/>
<protein>
    <recommendedName>
        <fullName evidence="2">ExsA-like N-terminal regulatory domain-containing protein</fullName>
    </recommendedName>
</protein>
<evidence type="ECO:0000256" key="1">
    <source>
        <dbReference type="ARBA" id="ARBA00023125"/>
    </source>
</evidence>
<organism evidence="3 4">
    <name type="scientific">Parabacteroides gordonii MS-1 = DSM 23371</name>
    <dbReference type="NCBI Taxonomy" id="1203610"/>
    <lineage>
        <taxon>Bacteria</taxon>
        <taxon>Pseudomonadati</taxon>
        <taxon>Bacteroidota</taxon>
        <taxon>Bacteroidia</taxon>
        <taxon>Bacteroidales</taxon>
        <taxon>Tannerellaceae</taxon>
        <taxon>Parabacteroides</taxon>
    </lineage>
</organism>
<comment type="caution">
    <text evidence="3">The sequence shown here is derived from an EMBL/GenBank/DDBJ whole genome shotgun (WGS) entry which is preliminary data.</text>
</comment>
<feature type="domain" description="ExsA-like N-terminal regulatory" evidence="2">
    <location>
        <begin position="32"/>
        <end position="168"/>
    </location>
</feature>
<dbReference type="Proteomes" id="UP000033035">
    <property type="component" value="Unassembled WGS sequence"/>
</dbReference>
<keyword evidence="4" id="KW-1185">Reference proteome</keyword>
<dbReference type="SUPFAM" id="SSF51215">
    <property type="entry name" value="Regulatory protein AraC"/>
    <property type="match status" value="1"/>
</dbReference>
<gene>
    <name evidence="3" type="ORF">HMPREF1536_00596</name>
</gene>
<dbReference type="Pfam" id="PF22200">
    <property type="entry name" value="ExsA_N"/>
    <property type="match status" value="1"/>
</dbReference>
<dbReference type="InterPro" id="IPR054015">
    <property type="entry name" value="ExsA-like_N"/>
</dbReference>
<evidence type="ECO:0000313" key="3">
    <source>
        <dbReference type="EMBL" id="KKB59615.1"/>
    </source>
</evidence>
<dbReference type="InterPro" id="IPR037923">
    <property type="entry name" value="HTH-like"/>
</dbReference>
<dbReference type="RefSeq" id="WP_028727886.1">
    <property type="nucleotide sequence ID" value="NZ_AUAE01000019.1"/>
</dbReference>